<proteinExistence type="predicted"/>
<dbReference type="EMBL" id="CM042029">
    <property type="protein sequence ID" value="KAI3794982.1"/>
    <property type="molecule type" value="Genomic_DNA"/>
</dbReference>
<evidence type="ECO:0000313" key="1">
    <source>
        <dbReference type="EMBL" id="KAI3794982.1"/>
    </source>
</evidence>
<reference evidence="1 2" key="2">
    <citation type="journal article" date="2022" name="Mol. Ecol. Resour.">
        <title>The genomes of chicory, endive, great burdock and yacon provide insights into Asteraceae paleo-polyploidization history and plant inulin production.</title>
        <authorList>
            <person name="Fan W."/>
            <person name="Wang S."/>
            <person name="Wang H."/>
            <person name="Wang A."/>
            <person name="Jiang F."/>
            <person name="Liu H."/>
            <person name="Zhao H."/>
            <person name="Xu D."/>
            <person name="Zhang Y."/>
        </authorList>
    </citation>
    <scope>NUCLEOTIDE SEQUENCE [LARGE SCALE GENOMIC DNA]</scope>
    <source>
        <strain evidence="2">cv. Yunnan</strain>
        <tissue evidence="1">Leaves</tissue>
    </source>
</reference>
<organism evidence="1 2">
    <name type="scientific">Smallanthus sonchifolius</name>
    <dbReference type="NCBI Taxonomy" id="185202"/>
    <lineage>
        <taxon>Eukaryota</taxon>
        <taxon>Viridiplantae</taxon>
        <taxon>Streptophyta</taxon>
        <taxon>Embryophyta</taxon>
        <taxon>Tracheophyta</taxon>
        <taxon>Spermatophyta</taxon>
        <taxon>Magnoliopsida</taxon>
        <taxon>eudicotyledons</taxon>
        <taxon>Gunneridae</taxon>
        <taxon>Pentapetalae</taxon>
        <taxon>asterids</taxon>
        <taxon>campanulids</taxon>
        <taxon>Asterales</taxon>
        <taxon>Asteraceae</taxon>
        <taxon>Asteroideae</taxon>
        <taxon>Heliantheae alliance</taxon>
        <taxon>Millerieae</taxon>
        <taxon>Smallanthus</taxon>
    </lineage>
</organism>
<dbReference type="Proteomes" id="UP001056120">
    <property type="component" value="Linkage Group LG12"/>
</dbReference>
<evidence type="ECO:0000313" key="2">
    <source>
        <dbReference type="Proteomes" id="UP001056120"/>
    </source>
</evidence>
<reference evidence="2" key="1">
    <citation type="journal article" date="2022" name="Mol. Ecol. Resour.">
        <title>The genomes of chicory, endive, great burdock and yacon provide insights into Asteraceae palaeo-polyploidization history and plant inulin production.</title>
        <authorList>
            <person name="Fan W."/>
            <person name="Wang S."/>
            <person name="Wang H."/>
            <person name="Wang A."/>
            <person name="Jiang F."/>
            <person name="Liu H."/>
            <person name="Zhao H."/>
            <person name="Xu D."/>
            <person name="Zhang Y."/>
        </authorList>
    </citation>
    <scope>NUCLEOTIDE SEQUENCE [LARGE SCALE GENOMIC DNA]</scope>
    <source>
        <strain evidence="2">cv. Yunnan</strain>
    </source>
</reference>
<sequence>MDVDENTEALDIFKGDIADHRRLSGEAHGQAEAKAENAAGAVKDTANQALDKAIDATSENEGQAQQRKEEAPGIIQQTGEQVVNMAQGAYDGVKNTLGVGEKK</sequence>
<protein>
    <submittedName>
        <fullName evidence="1">Uncharacterized protein</fullName>
    </submittedName>
</protein>
<keyword evidence="2" id="KW-1185">Reference proteome</keyword>
<accession>A0ACB9HJF4</accession>
<name>A0ACB9HJF4_9ASTR</name>
<gene>
    <name evidence="1" type="ORF">L1987_37624</name>
</gene>
<comment type="caution">
    <text evidence="1">The sequence shown here is derived from an EMBL/GenBank/DDBJ whole genome shotgun (WGS) entry which is preliminary data.</text>
</comment>